<keyword evidence="1" id="KW-0732">Signal</keyword>
<evidence type="ECO:0000313" key="3">
    <source>
        <dbReference type="Proteomes" id="UP001254848"/>
    </source>
</evidence>
<keyword evidence="3" id="KW-1185">Reference proteome</keyword>
<name>A0ABU3P334_9FIRM</name>
<dbReference type="Proteomes" id="UP001254848">
    <property type="component" value="Unassembled WGS sequence"/>
</dbReference>
<proteinExistence type="predicted"/>
<organism evidence="2 3">
    <name type="scientific">Anaeroselena agilis</name>
    <dbReference type="NCBI Taxonomy" id="3063788"/>
    <lineage>
        <taxon>Bacteria</taxon>
        <taxon>Bacillati</taxon>
        <taxon>Bacillota</taxon>
        <taxon>Negativicutes</taxon>
        <taxon>Acetonemataceae</taxon>
        <taxon>Anaeroselena</taxon>
    </lineage>
</organism>
<protein>
    <submittedName>
        <fullName evidence="2">Uncharacterized protein</fullName>
    </submittedName>
</protein>
<feature type="chain" id="PRO_5046667998" evidence="1">
    <location>
        <begin position="26"/>
        <end position="189"/>
    </location>
</feature>
<sequence>MLKKIGASFIVTVAVVALSAAVALANPQEICPQGFMIGEQNMLDAGMYVETSFRATRPNNVPNRQFYQGLETTELEYFHRGYKDPFYRTGNKRYTEEAEQDVGERGQRSEARTIAFMEREPFSGGTVYWWKITHQHGAGLGRDVAPVVTYDAWFVAEEKMRVLSIKISGAYASQPQIREWLEQMVARTR</sequence>
<gene>
    <name evidence="2" type="ORF">Q4T40_17645</name>
</gene>
<accession>A0ABU3P334</accession>
<evidence type="ECO:0000313" key="2">
    <source>
        <dbReference type="EMBL" id="MDT8903062.1"/>
    </source>
</evidence>
<dbReference type="EMBL" id="JAUOZS010000001">
    <property type="protein sequence ID" value="MDT8903062.1"/>
    <property type="molecule type" value="Genomic_DNA"/>
</dbReference>
<evidence type="ECO:0000256" key="1">
    <source>
        <dbReference type="SAM" id="SignalP"/>
    </source>
</evidence>
<dbReference type="RefSeq" id="WP_413781524.1">
    <property type="nucleotide sequence ID" value="NZ_JAUOZS010000001.1"/>
</dbReference>
<comment type="caution">
    <text evidence="2">The sequence shown here is derived from an EMBL/GenBank/DDBJ whole genome shotgun (WGS) entry which is preliminary data.</text>
</comment>
<reference evidence="2 3" key="1">
    <citation type="submission" date="2023-07" db="EMBL/GenBank/DDBJ databases">
        <title>The novel representative of Negativicutes class, Anaeroselena agilis gen. nov. sp. nov.</title>
        <authorList>
            <person name="Prokofeva M.I."/>
            <person name="Elcheninov A.G."/>
            <person name="Klyukina A."/>
            <person name="Kublanov I.V."/>
            <person name="Frolov E.N."/>
            <person name="Podosokorskaya O.A."/>
        </authorList>
    </citation>
    <scope>NUCLEOTIDE SEQUENCE [LARGE SCALE GENOMIC DNA]</scope>
    <source>
        <strain evidence="2 3">4137-cl</strain>
    </source>
</reference>
<feature type="signal peptide" evidence="1">
    <location>
        <begin position="1"/>
        <end position="25"/>
    </location>
</feature>